<accession>A0A8D8H8C7</accession>
<dbReference type="EMBL" id="HBUE01201578">
    <property type="protein sequence ID" value="CAG6530089.1"/>
    <property type="molecule type" value="Transcribed_RNA"/>
</dbReference>
<name>A0A8D8H8C7_CULPI</name>
<organism evidence="1">
    <name type="scientific">Culex pipiens</name>
    <name type="common">House mosquito</name>
    <dbReference type="NCBI Taxonomy" id="7175"/>
    <lineage>
        <taxon>Eukaryota</taxon>
        <taxon>Metazoa</taxon>
        <taxon>Ecdysozoa</taxon>
        <taxon>Arthropoda</taxon>
        <taxon>Hexapoda</taxon>
        <taxon>Insecta</taxon>
        <taxon>Pterygota</taxon>
        <taxon>Neoptera</taxon>
        <taxon>Endopterygota</taxon>
        <taxon>Diptera</taxon>
        <taxon>Nematocera</taxon>
        <taxon>Culicoidea</taxon>
        <taxon>Culicidae</taxon>
        <taxon>Culicinae</taxon>
        <taxon>Culicini</taxon>
        <taxon>Culex</taxon>
        <taxon>Culex</taxon>
    </lineage>
</organism>
<dbReference type="EMBL" id="HBUE01307753">
    <property type="protein sequence ID" value="CAG6581894.1"/>
    <property type="molecule type" value="Transcribed_RNA"/>
</dbReference>
<protein>
    <submittedName>
        <fullName evidence="1">(northern house mosquito) hypothetical protein</fullName>
    </submittedName>
</protein>
<dbReference type="AlphaFoldDB" id="A0A8D8H8C7"/>
<proteinExistence type="predicted"/>
<evidence type="ECO:0000313" key="1">
    <source>
        <dbReference type="EMBL" id="CAG6530089.1"/>
    </source>
</evidence>
<dbReference type="EMBL" id="HBUE01201577">
    <property type="protein sequence ID" value="CAG6530088.1"/>
    <property type="molecule type" value="Transcribed_RNA"/>
</dbReference>
<sequence length="105" mass="12131">MPIPIGRASTPLFTPRNPIYPGIRTDDLWIVSPTANQQHPRSSSNEYTTKIRKIPNETLQNTTPHQKLPKLRSRREIFCHVRARSLALKRHNLEKPRSTVSPERS</sequence>
<dbReference type="EMBL" id="HBUE01307754">
    <property type="protein sequence ID" value="CAG6581895.1"/>
    <property type="molecule type" value="Transcribed_RNA"/>
</dbReference>
<reference evidence="1" key="1">
    <citation type="submission" date="2021-05" db="EMBL/GenBank/DDBJ databases">
        <authorList>
            <person name="Alioto T."/>
            <person name="Alioto T."/>
            <person name="Gomez Garrido J."/>
        </authorList>
    </citation>
    <scope>NUCLEOTIDE SEQUENCE</scope>
</reference>